<dbReference type="Proteomes" id="UP000291562">
    <property type="component" value="Chromosome"/>
</dbReference>
<gene>
    <name evidence="2" type="ORF">ELE36_03945</name>
</gene>
<name>A0A411HGI1_9GAMM</name>
<dbReference type="InterPro" id="IPR021381">
    <property type="entry name" value="DUF3011"/>
</dbReference>
<protein>
    <submittedName>
        <fullName evidence="2">DUF3011 domain-containing protein</fullName>
    </submittedName>
</protein>
<proteinExistence type="predicted"/>
<reference evidence="2 3" key="1">
    <citation type="submission" date="2019-01" db="EMBL/GenBank/DDBJ databases">
        <title>Pseudolysobacter antarctica gen. nov., sp. nov., isolated from Fildes Peninsula, Antarctica.</title>
        <authorList>
            <person name="Wei Z."/>
            <person name="Peng F."/>
        </authorList>
    </citation>
    <scope>NUCLEOTIDE SEQUENCE [LARGE SCALE GENOMIC DNA]</scope>
    <source>
        <strain evidence="2 3">AQ6-296</strain>
    </source>
</reference>
<keyword evidence="1" id="KW-0732">Signal</keyword>
<dbReference type="RefSeq" id="WP_129831856.1">
    <property type="nucleotide sequence ID" value="NZ_CP035704.1"/>
</dbReference>
<dbReference type="OrthoDB" id="6052310at2"/>
<evidence type="ECO:0000313" key="2">
    <source>
        <dbReference type="EMBL" id="QBB69599.1"/>
    </source>
</evidence>
<feature type="signal peptide" evidence="1">
    <location>
        <begin position="1"/>
        <end position="24"/>
    </location>
</feature>
<feature type="chain" id="PRO_5019409518" evidence="1">
    <location>
        <begin position="25"/>
        <end position="173"/>
    </location>
</feature>
<evidence type="ECO:0000313" key="3">
    <source>
        <dbReference type="Proteomes" id="UP000291562"/>
    </source>
</evidence>
<dbReference type="AlphaFoldDB" id="A0A411HGI1"/>
<evidence type="ECO:0000256" key="1">
    <source>
        <dbReference type="SAM" id="SignalP"/>
    </source>
</evidence>
<dbReference type="EMBL" id="CP035704">
    <property type="protein sequence ID" value="QBB69599.1"/>
    <property type="molecule type" value="Genomic_DNA"/>
</dbReference>
<sequence length="173" mass="18636">MIGKLLAGLVLVGAALFSAPQAQAQRGGAVFDCASHGFRYEECNIPFRGDVRLLEQRSGARCIEGETWGTRHGRVWVDKGCSGRFAPDNGGGGGGGGWRPGPDWDRTISFGCGSSQYNYNFCQVDVGGGGAVVLQRQTSGTACIEGRTWGWNRAGVWVDKGCSGEFTIRRRWR</sequence>
<dbReference type="Pfam" id="PF11218">
    <property type="entry name" value="DUF3011"/>
    <property type="match status" value="1"/>
</dbReference>
<accession>A0A411HGI1</accession>
<keyword evidence="3" id="KW-1185">Reference proteome</keyword>
<organism evidence="2 3">
    <name type="scientific">Pseudolysobacter antarcticus</name>
    <dbReference type="NCBI Taxonomy" id="2511995"/>
    <lineage>
        <taxon>Bacteria</taxon>
        <taxon>Pseudomonadati</taxon>
        <taxon>Pseudomonadota</taxon>
        <taxon>Gammaproteobacteria</taxon>
        <taxon>Lysobacterales</taxon>
        <taxon>Rhodanobacteraceae</taxon>
        <taxon>Pseudolysobacter</taxon>
    </lineage>
</organism>
<dbReference type="KEGG" id="xbc:ELE36_03945"/>